<dbReference type="InterPro" id="IPR001387">
    <property type="entry name" value="Cro/C1-type_HTH"/>
</dbReference>
<keyword evidence="3" id="KW-1185">Reference proteome</keyword>
<feature type="domain" description="HTH cro/C1-type" evidence="1">
    <location>
        <begin position="11"/>
        <end position="65"/>
    </location>
</feature>
<comment type="caution">
    <text evidence="2">The sequence shown here is derived from an EMBL/GenBank/DDBJ whole genome shotgun (WGS) entry which is preliminary data.</text>
</comment>
<protein>
    <submittedName>
        <fullName evidence="2">DNA-binding protein</fullName>
    </submittedName>
</protein>
<gene>
    <name evidence="2" type="ORF">AMQ84_26690</name>
</gene>
<dbReference type="PATRIC" id="fig|483937.3.peg.4148"/>
<organism evidence="2 3">
    <name type="scientific">Paenibacillus riograndensis</name>
    <dbReference type="NCBI Taxonomy" id="483937"/>
    <lineage>
        <taxon>Bacteria</taxon>
        <taxon>Bacillati</taxon>
        <taxon>Bacillota</taxon>
        <taxon>Bacilli</taxon>
        <taxon>Bacillales</taxon>
        <taxon>Paenibacillaceae</taxon>
        <taxon>Paenibacillus</taxon>
        <taxon>Paenibacillus sonchi group</taxon>
    </lineage>
</organism>
<name>A0A132TJQ2_9BACL</name>
<dbReference type="AlphaFoldDB" id="A0A132TJQ2"/>
<dbReference type="InterPro" id="IPR010982">
    <property type="entry name" value="Lambda_DNA-bd_dom_sf"/>
</dbReference>
<dbReference type="SMART" id="SM00530">
    <property type="entry name" value="HTH_XRE"/>
    <property type="match status" value="1"/>
</dbReference>
<dbReference type="Proteomes" id="UP000070475">
    <property type="component" value="Unassembled WGS sequence"/>
</dbReference>
<keyword evidence="2" id="KW-0238">DNA-binding</keyword>
<proteinExistence type="predicted"/>
<accession>A0A132TJQ2</accession>
<evidence type="ECO:0000259" key="1">
    <source>
        <dbReference type="PROSITE" id="PS50943"/>
    </source>
</evidence>
<evidence type="ECO:0000313" key="2">
    <source>
        <dbReference type="EMBL" id="KWX71532.1"/>
    </source>
</evidence>
<dbReference type="SUPFAM" id="SSF47413">
    <property type="entry name" value="lambda repressor-like DNA-binding domains"/>
    <property type="match status" value="1"/>
</dbReference>
<dbReference type="GO" id="GO:0003677">
    <property type="term" value="F:DNA binding"/>
    <property type="evidence" value="ECO:0007669"/>
    <property type="project" value="UniProtKB-KW"/>
</dbReference>
<dbReference type="PROSITE" id="PS50943">
    <property type="entry name" value="HTH_CROC1"/>
    <property type="match status" value="1"/>
</dbReference>
<dbReference type="Gene3D" id="1.10.260.40">
    <property type="entry name" value="lambda repressor-like DNA-binding domains"/>
    <property type="match status" value="1"/>
</dbReference>
<evidence type="ECO:0000313" key="3">
    <source>
        <dbReference type="Proteomes" id="UP000070475"/>
    </source>
</evidence>
<dbReference type="RefSeq" id="WP_063898886.1">
    <property type="nucleotide sequence ID" value="NZ_LIRB01000146.1"/>
</dbReference>
<dbReference type="EMBL" id="LIRB01000146">
    <property type="protein sequence ID" value="KWX71532.1"/>
    <property type="molecule type" value="Genomic_DNA"/>
</dbReference>
<dbReference type="CDD" id="cd00093">
    <property type="entry name" value="HTH_XRE"/>
    <property type="match status" value="1"/>
</dbReference>
<reference evidence="2 3" key="1">
    <citation type="submission" date="2015-08" db="EMBL/GenBank/DDBJ databases">
        <title>Genomes of Paenibacillus riograndensis.</title>
        <authorList>
            <person name="Sant'Anna F.H."/>
            <person name="Souza R."/>
            <person name="Ambrosini A."/>
            <person name="Bach E."/>
            <person name="Fernandes G."/>
            <person name="Balsanelli E."/>
            <person name="Baura V.A."/>
            <person name="Pedrosa F.O."/>
            <person name="Souza E.M."/>
            <person name="Passaglia L."/>
        </authorList>
    </citation>
    <scope>NUCLEOTIDE SEQUENCE [LARGE SCALE GENOMIC DNA]</scope>
    <source>
        <strain evidence="2 3">CAS34</strain>
    </source>
</reference>
<sequence length="462" mass="53825">MEPAPTILAEMEEYIRREGLSISQFAERSGIHSGTLSNMLHGRRPIAMQQLDRVTRAMGLAEGYYYDLYIDNYIVDGSSDWRRVGPLLQRCAELGKLDSIRRVVRIVTDKLQYLPALFDTAEELYAKGRSEAAALLYECVAESEKYQHSERLALCQYRLFRIGLCEDQDENLRLANQFESYVERLDEADQLDALKHLADVFASLHNWSKVDELGDRLGRKSDAQYKYRKKNKTQKQPDRPPIYYKLYAYLLRAAACDETGDHSRALHFVSLYSDTSWVELPASKEEERVMEQFKEWATANSYLYRLTAGDIEIIPEYINYVESRENEIFPALFKIIQAANRYKFNVDDILIKFNTHLYYKGQSSRSRKANQQLVSDRYTQFLIELAVYYLTKKKWDNGLFYLLESLESSIKLRSDSYIVKCVGLFEKYRSVAGQQQRNAYANLIGEVQRINEEKDGYMVILS</sequence>